<name>A0A0J7NQL1_LASNI</name>
<feature type="compositionally biased region" description="Basic and acidic residues" evidence="1">
    <location>
        <begin position="67"/>
        <end position="81"/>
    </location>
</feature>
<comment type="caution">
    <text evidence="2">The sequence shown here is derived from an EMBL/GenBank/DDBJ whole genome shotgun (WGS) entry which is preliminary data.</text>
</comment>
<dbReference type="Proteomes" id="UP000036403">
    <property type="component" value="Unassembled WGS sequence"/>
</dbReference>
<reference evidence="2 3" key="1">
    <citation type="submission" date="2015-04" db="EMBL/GenBank/DDBJ databases">
        <title>Lasius niger genome sequencing.</title>
        <authorList>
            <person name="Konorov E.A."/>
            <person name="Nikitin M.A."/>
            <person name="Kirill M.V."/>
            <person name="Chang P."/>
        </authorList>
    </citation>
    <scope>NUCLEOTIDE SEQUENCE [LARGE SCALE GENOMIC DNA]</scope>
    <source>
        <tissue evidence="2">Whole</tissue>
    </source>
</reference>
<feature type="compositionally biased region" description="Basic and acidic residues" evidence="1">
    <location>
        <begin position="7"/>
        <end position="32"/>
    </location>
</feature>
<dbReference type="PaxDb" id="67767-A0A0J7NQL1"/>
<organism evidence="2 3">
    <name type="scientific">Lasius niger</name>
    <name type="common">Black garden ant</name>
    <dbReference type="NCBI Taxonomy" id="67767"/>
    <lineage>
        <taxon>Eukaryota</taxon>
        <taxon>Metazoa</taxon>
        <taxon>Ecdysozoa</taxon>
        <taxon>Arthropoda</taxon>
        <taxon>Hexapoda</taxon>
        <taxon>Insecta</taxon>
        <taxon>Pterygota</taxon>
        <taxon>Neoptera</taxon>
        <taxon>Endopterygota</taxon>
        <taxon>Hymenoptera</taxon>
        <taxon>Apocrita</taxon>
        <taxon>Aculeata</taxon>
        <taxon>Formicoidea</taxon>
        <taxon>Formicidae</taxon>
        <taxon>Formicinae</taxon>
        <taxon>Lasius</taxon>
        <taxon>Lasius</taxon>
    </lineage>
</organism>
<dbReference type="AlphaFoldDB" id="A0A0J7NQL1"/>
<evidence type="ECO:0000256" key="1">
    <source>
        <dbReference type="SAM" id="MobiDB-lite"/>
    </source>
</evidence>
<sequence>MSQADQDQDKSMDKKEIAEEEREKMLNAENTKHTGAAPAPDLESEEQKPKKKIPIGGIKMPGFCRTKSKEPCKDDETKPAESTDAESAPVVTKESEQNTAEKPTTPGKDSKEKEGRKGILNAIRIPLVSSVFPRKKKKFN</sequence>
<dbReference type="STRING" id="67767.A0A0J7NQL1"/>
<dbReference type="OrthoDB" id="7634178at2759"/>
<gene>
    <name evidence="2" type="ORF">RF55_5087</name>
</gene>
<proteinExistence type="predicted"/>
<feature type="region of interest" description="Disordered" evidence="1">
    <location>
        <begin position="1"/>
        <end position="120"/>
    </location>
</feature>
<evidence type="ECO:0000313" key="3">
    <source>
        <dbReference type="Proteomes" id="UP000036403"/>
    </source>
</evidence>
<feature type="compositionally biased region" description="Basic and acidic residues" evidence="1">
    <location>
        <begin position="108"/>
        <end position="117"/>
    </location>
</feature>
<protein>
    <submittedName>
        <fullName evidence="2">Neurotactin-like protein</fullName>
    </submittedName>
</protein>
<evidence type="ECO:0000313" key="2">
    <source>
        <dbReference type="EMBL" id="KMQ94745.1"/>
    </source>
</evidence>
<keyword evidence="3" id="KW-1185">Reference proteome</keyword>
<dbReference type="EMBL" id="LBMM01002494">
    <property type="protein sequence ID" value="KMQ94745.1"/>
    <property type="molecule type" value="Genomic_DNA"/>
</dbReference>
<accession>A0A0J7NQL1</accession>